<gene>
    <name evidence="3" type="ORF">K491DRAFT_291679</name>
</gene>
<evidence type="ECO:0000313" key="3">
    <source>
        <dbReference type="EMBL" id="KAF2647718.1"/>
    </source>
</evidence>
<keyword evidence="4" id="KW-1185">Reference proteome</keyword>
<evidence type="ECO:0000259" key="2">
    <source>
        <dbReference type="PROSITE" id="PS51184"/>
    </source>
</evidence>
<reference evidence="3" key="1">
    <citation type="journal article" date="2020" name="Stud. Mycol.">
        <title>101 Dothideomycetes genomes: a test case for predicting lifestyles and emergence of pathogens.</title>
        <authorList>
            <person name="Haridas S."/>
            <person name="Albert R."/>
            <person name="Binder M."/>
            <person name="Bloem J."/>
            <person name="Labutti K."/>
            <person name="Salamov A."/>
            <person name="Andreopoulos B."/>
            <person name="Baker S."/>
            <person name="Barry K."/>
            <person name="Bills G."/>
            <person name="Bluhm B."/>
            <person name="Cannon C."/>
            <person name="Castanera R."/>
            <person name="Culley D."/>
            <person name="Daum C."/>
            <person name="Ezra D."/>
            <person name="Gonzalez J."/>
            <person name="Henrissat B."/>
            <person name="Kuo A."/>
            <person name="Liang C."/>
            <person name="Lipzen A."/>
            <person name="Lutzoni F."/>
            <person name="Magnuson J."/>
            <person name="Mondo S."/>
            <person name="Nolan M."/>
            <person name="Ohm R."/>
            <person name="Pangilinan J."/>
            <person name="Park H.-J."/>
            <person name="Ramirez L."/>
            <person name="Alfaro M."/>
            <person name="Sun H."/>
            <person name="Tritt A."/>
            <person name="Yoshinaga Y."/>
            <person name="Zwiers L.-H."/>
            <person name="Turgeon B."/>
            <person name="Goodwin S."/>
            <person name="Spatafora J."/>
            <person name="Crous P."/>
            <person name="Grigoriev I."/>
        </authorList>
    </citation>
    <scope>NUCLEOTIDE SEQUENCE</scope>
    <source>
        <strain evidence="3">CBS 122681</strain>
    </source>
</reference>
<dbReference type="SUPFAM" id="SSF51197">
    <property type="entry name" value="Clavaminate synthase-like"/>
    <property type="match status" value="1"/>
</dbReference>
<feature type="domain" description="JmjC" evidence="2">
    <location>
        <begin position="646"/>
        <end position="817"/>
    </location>
</feature>
<feature type="region of interest" description="Disordered" evidence="1">
    <location>
        <begin position="261"/>
        <end position="292"/>
    </location>
</feature>
<dbReference type="AlphaFoldDB" id="A0A6A6SMZ6"/>
<dbReference type="Proteomes" id="UP000799324">
    <property type="component" value="Unassembled WGS sequence"/>
</dbReference>
<dbReference type="OrthoDB" id="3860121at2759"/>
<dbReference type="Gene3D" id="2.60.120.650">
    <property type="entry name" value="Cupin"/>
    <property type="match status" value="1"/>
</dbReference>
<dbReference type="EMBL" id="MU004589">
    <property type="protein sequence ID" value="KAF2647718.1"/>
    <property type="molecule type" value="Genomic_DNA"/>
</dbReference>
<feature type="compositionally biased region" description="Polar residues" evidence="1">
    <location>
        <begin position="346"/>
        <end position="364"/>
    </location>
</feature>
<name>A0A6A6SMZ6_9PLEO</name>
<organism evidence="3 4">
    <name type="scientific">Lophiostoma macrostomum CBS 122681</name>
    <dbReference type="NCBI Taxonomy" id="1314788"/>
    <lineage>
        <taxon>Eukaryota</taxon>
        <taxon>Fungi</taxon>
        <taxon>Dikarya</taxon>
        <taxon>Ascomycota</taxon>
        <taxon>Pezizomycotina</taxon>
        <taxon>Dothideomycetes</taxon>
        <taxon>Pleosporomycetidae</taxon>
        <taxon>Pleosporales</taxon>
        <taxon>Lophiostomataceae</taxon>
        <taxon>Lophiostoma</taxon>
    </lineage>
</organism>
<evidence type="ECO:0000256" key="1">
    <source>
        <dbReference type="SAM" id="MobiDB-lite"/>
    </source>
</evidence>
<accession>A0A6A6SMZ6</accession>
<evidence type="ECO:0000313" key="4">
    <source>
        <dbReference type="Proteomes" id="UP000799324"/>
    </source>
</evidence>
<feature type="region of interest" description="Disordered" evidence="1">
    <location>
        <begin position="333"/>
        <end position="364"/>
    </location>
</feature>
<protein>
    <recommendedName>
        <fullName evidence="2">JmjC domain-containing protein</fullName>
    </recommendedName>
</protein>
<feature type="compositionally biased region" description="Polar residues" evidence="1">
    <location>
        <begin position="261"/>
        <end position="289"/>
    </location>
</feature>
<sequence length="878" mass="98267">MDSVATSAKVQAFRELLRSIDNDGDKFRACAAMRDDLLEKQTELEWLFASIEEVMVVECARYTEAKQQWSNSRNPDADVKRWERFVGIADSGAGLKKECLAPLTKASGLWGNEKVIYYQWASRGWKYCKLLGTAASRNPKWEEAVVKLNQLLLRRITNGRPPEVSAHPLAQIDLEHLTQWQGEIAFKKEGCDGFTLELQPITSSDLPTGYALDRYGLIVSEKIIDRPEPAEQTATQWAMVQCESPAVTPGASLAATENAPINTSLSPSTRSALSTPLSSVPSTRSQSPADASDMPQMLLAPISMPDSPNLPNSQDMAKVPVRKSKRLSLVPNHSYAAPSSRGEIVKSSTRISSRPSKQGQPSGLNSKYICTCPDTIPSKLLSVIEYEQAMTAKDIETAVKYGAQRDSLCLGHLKKYATWATAGLVYNQNSNDIMLTTNPKRPIIGPEHILPSTNSKRRRLSLPEALSSFEQVIGNPQSLDNLGDSVIQIPKESKDVRPVHDKSGDALFREQVLAQLEQRITRSGPPKRWGELNDQVMSTLLRRASQPTVEGNEDEKEAYFLTGEEAERRLEPHIELHGPIVTINQQQFKWDRDKGQPIHQLFRRMGNPYRSVSVQSPSLSLQNPSCVTMELGSVQQAFKEDKTSKDRLNVLELRNPLPRSVLPYFLTGEDSQLLSRVRDAVLEGATAERCTAPIGEWNKWKDDEDWVLLAQGGAQTLTHQDSCGKATWLTVQQGRVGFGWISRPSEEETRIWGTDPNNFMGGKLRYIVLHPGQTVYFENGMIHFVFRLNEHPTLMLGGHILRWSRINSWIRIVLDQLRFPNRTNEDVQPLAPVYVEAVAQLVSDQKDLGRADELGGEAAIATFFELKREFDEELIKFT</sequence>
<dbReference type="InterPro" id="IPR003347">
    <property type="entry name" value="JmjC_dom"/>
</dbReference>
<proteinExistence type="predicted"/>
<dbReference type="PROSITE" id="PS51184">
    <property type="entry name" value="JMJC"/>
    <property type="match status" value="1"/>
</dbReference>